<reference evidence="1" key="1">
    <citation type="submission" date="2019-11" db="EMBL/GenBank/DDBJ databases">
        <title>Nori genome reveals adaptations in red seaweeds to the harsh intertidal environment.</title>
        <authorList>
            <person name="Wang D."/>
            <person name="Mao Y."/>
        </authorList>
    </citation>
    <scope>NUCLEOTIDE SEQUENCE</scope>
    <source>
        <tissue evidence="1">Gametophyte</tissue>
    </source>
</reference>
<gene>
    <name evidence="1" type="ORF">I4F81_011704</name>
</gene>
<organism evidence="1 2">
    <name type="scientific">Pyropia yezoensis</name>
    <name type="common">Susabi-nori</name>
    <name type="synonym">Porphyra yezoensis</name>
    <dbReference type="NCBI Taxonomy" id="2788"/>
    <lineage>
        <taxon>Eukaryota</taxon>
        <taxon>Rhodophyta</taxon>
        <taxon>Bangiophyceae</taxon>
        <taxon>Bangiales</taxon>
        <taxon>Bangiaceae</taxon>
        <taxon>Pyropia</taxon>
    </lineage>
</organism>
<evidence type="ECO:0000313" key="1">
    <source>
        <dbReference type="EMBL" id="KAK1869223.1"/>
    </source>
</evidence>
<evidence type="ECO:0000313" key="2">
    <source>
        <dbReference type="Proteomes" id="UP000798662"/>
    </source>
</evidence>
<accession>A0ACC3CHD6</accession>
<name>A0ACC3CHD6_PYRYE</name>
<proteinExistence type="predicted"/>
<dbReference type="Proteomes" id="UP000798662">
    <property type="component" value="Chromosome 3"/>
</dbReference>
<comment type="caution">
    <text evidence="1">The sequence shown here is derived from an EMBL/GenBank/DDBJ whole genome shotgun (WGS) entry which is preliminary data.</text>
</comment>
<dbReference type="EMBL" id="CM020620">
    <property type="protein sequence ID" value="KAK1869223.1"/>
    <property type="molecule type" value="Genomic_DNA"/>
</dbReference>
<protein>
    <submittedName>
        <fullName evidence="1">Uncharacterized protein</fullName>
    </submittedName>
</protein>
<sequence>MHAFVLAVGRPGALSAAATRSAGTSRPCTRRPPSVGWRAAPARSLLGRWGGAPLGVPPPTRQPPHTSPAPAGATPWTATASPVTEEVDRDEYDTDDDDAEEAEPYVVPVEFVRAVQALLPAGRYAAGGLAVGLPNPVIRLRGMDHILPWPCPPASAPAAMAVAARAPFGRGTETVLDPAVRSSWRVGPADLSFGNTVTWEAALAGVVAEARQGLGVAGPIRAELHNLLLYGTGDHFAAHRDTEKVEGQFGTLVLTLPAVHEGGSLVVHHDGQSMAFPPKDVGGDATLAHATWAAYYGDCKHEVQPVTSGHRVALVYNLVREEADAEDQEGGEVGRASWVAPDQAPAIAALSALATRWSSLRAAAVAAGSVDPPCSLQSKWHWRDSCPDDDWNNRYDDGGMLRCMWEEDVELSGRAVVPDKLVRFLDHQYSVDGLGWGSFKGRDAALVDALLRARVLAAGGGGGGGASSSAQEDAAGASAAAPATAPAFTLHAVPVRVERLDLDPEHDTESYIDLHFAADWLPAPGQAAAARPADRHFGWDHVAHDDEERLLEDRAADGRDFEPHGNEGARLTRWYQTVALVIQPAPTAAA</sequence>
<keyword evidence="2" id="KW-1185">Reference proteome</keyword>